<reference evidence="2 3" key="1">
    <citation type="journal article" date="2007" name="PLoS ONE">
        <title>Paradoxical DNA repair and peroxide resistance gene conservation in Bacillus pumilus SAFR-032.</title>
        <authorList>
            <person name="Gioia J."/>
            <person name="Yerrapragada S."/>
            <person name="Qin X."/>
            <person name="Jiang H."/>
            <person name="Igboeli O.C."/>
            <person name="Muzny D."/>
            <person name="Dugan-Rocha S."/>
            <person name="Ding Y."/>
            <person name="Hawes A."/>
            <person name="Liu W."/>
            <person name="Perez L."/>
            <person name="Kovar C."/>
            <person name="Dinh H."/>
            <person name="Lee S."/>
            <person name="Nazareth L."/>
            <person name="Blyth P."/>
            <person name="Holder M."/>
            <person name="Buhay C."/>
            <person name="Tirumalai M.R."/>
            <person name="Liu Y."/>
            <person name="Dasgupta I."/>
            <person name="Bokhetache L."/>
            <person name="Fujita M."/>
            <person name="Karouia F."/>
            <person name="Eswara Moorthy P."/>
            <person name="Siefert J."/>
            <person name="Uzman A."/>
            <person name="Buzumbo P."/>
            <person name="Verma A."/>
            <person name="Zwiya H."/>
            <person name="McWilliams B.D."/>
            <person name="Olowu A."/>
            <person name="Clinkenbeard K.D."/>
            <person name="Newcombe D."/>
            <person name="Golebiewski L."/>
            <person name="Petrosino J.F."/>
            <person name="Nicholson W.L."/>
            <person name="Fox G.E."/>
            <person name="Venkateswaran K."/>
            <person name="Highlander S.K."/>
            <person name="Weinstock G.M."/>
        </authorList>
    </citation>
    <scope>NUCLEOTIDE SEQUENCE [LARGE SCALE GENOMIC DNA]</scope>
    <source>
        <strain evidence="2 3">SAFR-032</strain>
    </source>
</reference>
<dbReference type="Proteomes" id="UP000001355">
    <property type="component" value="Chromosome"/>
</dbReference>
<keyword evidence="1" id="KW-0812">Transmembrane</keyword>
<reference evidence="2 3" key="2">
    <citation type="journal article" date="2013" name="Extremophiles">
        <title>An ICEBs1-like element may be associated with the extreme radiation and desiccation resistance of Bacillus pumilus SAFR-032 spores.</title>
        <authorList>
            <person name="Tirumalai M.R."/>
            <person name="Fox G.E."/>
        </authorList>
    </citation>
    <scope>NUCLEOTIDE SEQUENCE [LARGE SCALE GENOMIC DNA]</scope>
    <source>
        <strain evidence="2 3">SAFR-032</strain>
    </source>
</reference>
<reference evidence="2 3" key="3">
    <citation type="journal article" date="2013" name="PLoS ONE">
        <title>Candidate genes that may be responsible for the unusual resistances exhibited by Bacillus pumilus SAFR-032 spores.</title>
        <authorList>
            <person name="Tirumalai M.R."/>
            <person name="Rastogi R."/>
            <person name="Zamani N."/>
            <person name="O'Bryant Williams E."/>
            <person name="Allen S."/>
            <person name="Diouf F."/>
            <person name="Kwende S."/>
            <person name="Weinstock G.M."/>
            <person name="Venkateswaran K.J."/>
            <person name="Fox G.E."/>
        </authorList>
    </citation>
    <scope>NUCLEOTIDE SEQUENCE [LARGE SCALE GENOMIC DNA]</scope>
    <source>
        <strain evidence="2 3">SAFR-032</strain>
    </source>
</reference>
<dbReference type="STRING" id="315750.BPUM_2133"/>
<dbReference type="InterPro" id="IPR049722">
    <property type="entry name" value="Prli42-like"/>
</dbReference>
<accession>A8FEY5</accession>
<name>A8FEY5_BACP2</name>
<gene>
    <name evidence="2" type="ordered locus">BPUM_2133</name>
</gene>
<dbReference type="KEGG" id="bpu:BPUM_2133"/>
<dbReference type="EMBL" id="CP000813">
    <property type="protein sequence ID" value="ABV62802.1"/>
    <property type="molecule type" value="Genomic_DNA"/>
</dbReference>
<evidence type="ECO:0000313" key="2">
    <source>
        <dbReference type="EMBL" id="ABV62802.1"/>
    </source>
</evidence>
<proteinExistence type="predicted"/>
<sequence length="67" mass="7606">MIHPFTSFVDHLWHLKKRAKIKKGAFVAKNLRLQGCDMSQKFMKFMVLLMISLLLISSLLAGAAAFL</sequence>
<evidence type="ECO:0000313" key="3">
    <source>
        <dbReference type="Proteomes" id="UP000001355"/>
    </source>
</evidence>
<dbReference type="AlphaFoldDB" id="A8FEY5"/>
<dbReference type="NCBIfam" id="NF033880">
    <property type="entry name" value="Prli42"/>
    <property type="match status" value="1"/>
</dbReference>
<organism evidence="2 3">
    <name type="scientific">Bacillus pumilus (strain SAFR-032)</name>
    <dbReference type="NCBI Taxonomy" id="315750"/>
    <lineage>
        <taxon>Bacteria</taxon>
        <taxon>Bacillati</taxon>
        <taxon>Bacillota</taxon>
        <taxon>Bacilli</taxon>
        <taxon>Bacillales</taxon>
        <taxon>Bacillaceae</taxon>
        <taxon>Bacillus</taxon>
    </lineage>
</organism>
<protein>
    <submittedName>
        <fullName evidence="2">Uncharacterized protein</fullName>
    </submittedName>
</protein>
<keyword evidence="1" id="KW-1133">Transmembrane helix</keyword>
<dbReference type="HOGENOM" id="CLU_2803571_0_0_9"/>
<evidence type="ECO:0000256" key="1">
    <source>
        <dbReference type="SAM" id="Phobius"/>
    </source>
</evidence>
<keyword evidence="3" id="KW-1185">Reference proteome</keyword>
<feature type="transmembrane region" description="Helical" evidence="1">
    <location>
        <begin position="45"/>
        <end position="66"/>
    </location>
</feature>
<keyword evidence="1" id="KW-0472">Membrane</keyword>